<feature type="non-terminal residue" evidence="1">
    <location>
        <position position="1"/>
    </location>
</feature>
<dbReference type="Proteomes" id="UP001054945">
    <property type="component" value="Unassembled WGS sequence"/>
</dbReference>
<proteinExistence type="predicted"/>
<reference evidence="1 2" key="1">
    <citation type="submission" date="2021-06" db="EMBL/GenBank/DDBJ databases">
        <title>Caerostris extrusa draft genome.</title>
        <authorList>
            <person name="Kono N."/>
            <person name="Arakawa K."/>
        </authorList>
    </citation>
    <scope>NUCLEOTIDE SEQUENCE [LARGE SCALE GENOMIC DNA]</scope>
</reference>
<dbReference type="EMBL" id="BPLR01010627">
    <property type="protein sequence ID" value="GIY40548.1"/>
    <property type="molecule type" value="Genomic_DNA"/>
</dbReference>
<accession>A0AAV4T9B0</accession>
<name>A0AAV4T9B0_CAEEX</name>
<gene>
    <name evidence="1" type="ORF">CEXT_2451</name>
</gene>
<dbReference type="AlphaFoldDB" id="A0AAV4T9B0"/>
<evidence type="ECO:0000313" key="1">
    <source>
        <dbReference type="EMBL" id="GIY40548.1"/>
    </source>
</evidence>
<comment type="caution">
    <text evidence="1">The sequence shown here is derived from an EMBL/GenBank/DDBJ whole genome shotgun (WGS) entry which is preliminary data.</text>
</comment>
<organism evidence="1 2">
    <name type="scientific">Caerostris extrusa</name>
    <name type="common">Bark spider</name>
    <name type="synonym">Caerostris bankana</name>
    <dbReference type="NCBI Taxonomy" id="172846"/>
    <lineage>
        <taxon>Eukaryota</taxon>
        <taxon>Metazoa</taxon>
        <taxon>Ecdysozoa</taxon>
        <taxon>Arthropoda</taxon>
        <taxon>Chelicerata</taxon>
        <taxon>Arachnida</taxon>
        <taxon>Araneae</taxon>
        <taxon>Araneomorphae</taxon>
        <taxon>Entelegynae</taxon>
        <taxon>Araneoidea</taxon>
        <taxon>Araneidae</taxon>
        <taxon>Caerostris</taxon>
    </lineage>
</organism>
<protein>
    <submittedName>
        <fullName evidence="1">Uncharacterized protein</fullName>
    </submittedName>
</protein>
<sequence length="74" mass="8097">RPVAQARLSPAWRVYSGEKLFSQRKVGKSNLAKPSIKSLCASLNDKCNPHSPSETHGLFMKRPEALTCAGMPCL</sequence>
<keyword evidence="2" id="KW-1185">Reference proteome</keyword>
<evidence type="ECO:0000313" key="2">
    <source>
        <dbReference type="Proteomes" id="UP001054945"/>
    </source>
</evidence>